<organism evidence="2 3">
    <name type="scientific">Lachnospira intestinalis</name>
    <dbReference type="NCBI Taxonomy" id="3133158"/>
    <lineage>
        <taxon>Bacteria</taxon>
        <taxon>Bacillati</taxon>
        <taxon>Bacillota</taxon>
        <taxon>Clostridia</taxon>
        <taxon>Lachnospirales</taxon>
        <taxon>Lachnospiraceae</taxon>
        <taxon>Lachnospira</taxon>
    </lineage>
</organism>
<dbReference type="Proteomes" id="UP001546774">
    <property type="component" value="Unassembled WGS sequence"/>
</dbReference>
<dbReference type="InterPro" id="IPR016181">
    <property type="entry name" value="Acyl_CoA_acyltransferase"/>
</dbReference>
<evidence type="ECO:0000259" key="1">
    <source>
        <dbReference type="PROSITE" id="PS51186"/>
    </source>
</evidence>
<comment type="caution">
    <text evidence="2">The sequence shown here is derived from an EMBL/GenBank/DDBJ whole genome shotgun (WGS) entry which is preliminary data.</text>
</comment>
<evidence type="ECO:0000313" key="2">
    <source>
        <dbReference type="EMBL" id="MEQ2555377.1"/>
    </source>
</evidence>
<accession>A0ABV1H7M8</accession>
<feature type="domain" description="N-acetyltransferase" evidence="1">
    <location>
        <begin position="5"/>
        <end position="177"/>
    </location>
</feature>
<dbReference type="InterPro" id="IPR000182">
    <property type="entry name" value="GNAT_dom"/>
</dbReference>
<protein>
    <recommendedName>
        <fullName evidence="1">N-acetyltransferase domain-containing protein</fullName>
    </recommendedName>
</protein>
<dbReference type="PROSITE" id="PS51186">
    <property type="entry name" value="GNAT"/>
    <property type="match status" value="1"/>
</dbReference>
<dbReference type="SUPFAM" id="SSF55729">
    <property type="entry name" value="Acyl-CoA N-acyltransferases (Nat)"/>
    <property type="match status" value="1"/>
</dbReference>
<proteinExistence type="predicted"/>
<evidence type="ECO:0000313" key="3">
    <source>
        <dbReference type="Proteomes" id="UP001546774"/>
    </source>
</evidence>
<sequence>MTEKVYMRELTEQEMTEIYQSHLVEDFPAGEVKPLAHMLEGRKKGQYEAYGLFEKDTLKGYAYFIKNSTQPIALLDYFAIVRGLRSAGYGSLFLKKLQAMCIEQQKQLILEVENPDYETREDKKVLMHRRIAFYQKNGMQLSGVTCNFYDNEYRIMYAGAHCEDTKVQEITMNTYLNFFGADVVRKRAVFHVL</sequence>
<dbReference type="EMBL" id="JBBMFS010000008">
    <property type="protein sequence ID" value="MEQ2555377.1"/>
    <property type="molecule type" value="Genomic_DNA"/>
</dbReference>
<reference evidence="2" key="1">
    <citation type="submission" date="2024-03" db="EMBL/GenBank/DDBJ databases">
        <title>Human intestinal bacterial collection.</title>
        <authorList>
            <person name="Pauvert C."/>
            <person name="Hitch T.C.A."/>
            <person name="Clavel T."/>
        </authorList>
    </citation>
    <scope>NUCLEOTIDE SEQUENCE [LARGE SCALE GENOMIC DNA]</scope>
    <source>
        <strain evidence="2">CLA-AA-H89B</strain>
    </source>
</reference>
<name>A0ABV1H7M8_9FIRM</name>
<dbReference type="Gene3D" id="3.40.630.30">
    <property type="match status" value="1"/>
</dbReference>
<gene>
    <name evidence="2" type="ORF">WMO37_10210</name>
</gene>
<keyword evidence="3" id="KW-1185">Reference proteome</keyword>